<protein>
    <recommendedName>
        <fullName evidence="4">Glycine N-methyltransferase</fullName>
        <ecNumber evidence="3">2.1.1.20</ecNumber>
    </recommendedName>
</protein>
<evidence type="ECO:0000256" key="3">
    <source>
        <dbReference type="ARBA" id="ARBA00011999"/>
    </source>
</evidence>
<dbReference type="GO" id="GO:0005829">
    <property type="term" value="C:cytosol"/>
    <property type="evidence" value="ECO:0007669"/>
    <property type="project" value="TreeGrafter"/>
</dbReference>
<dbReference type="Gene3D" id="3.30.46.10">
    <property type="entry name" value="Glycine N-methyltransferase, chain A, domain 1"/>
    <property type="match status" value="1"/>
</dbReference>
<keyword evidence="6" id="KW-0597">Phosphoprotein</keyword>
<dbReference type="Pfam" id="PF13847">
    <property type="entry name" value="Methyltransf_31"/>
    <property type="match status" value="1"/>
</dbReference>
<dbReference type="GO" id="GO:0016594">
    <property type="term" value="F:glycine binding"/>
    <property type="evidence" value="ECO:0007669"/>
    <property type="project" value="TreeGrafter"/>
</dbReference>
<evidence type="ECO:0000256" key="7">
    <source>
        <dbReference type="ARBA" id="ARBA00022603"/>
    </source>
</evidence>
<keyword evidence="7" id="KW-0489">Methyltransferase</keyword>
<dbReference type="InParanoid" id="A0A6L2PZ25"/>
<evidence type="ECO:0000256" key="9">
    <source>
        <dbReference type="ARBA" id="ARBA00022691"/>
    </source>
</evidence>
<dbReference type="Gene3D" id="3.40.50.150">
    <property type="entry name" value="Vaccinia Virus protein VP39"/>
    <property type="match status" value="1"/>
</dbReference>
<dbReference type="GO" id="GO:0042802">
    <property type="term" value="F:identical protein binding"/>
    <property type="evidence" value="ECO:0007669"/>
    <property type="project" value="TreeGrafter"/>
</dbReference>
<dbReference type="PANTHER" id="PTHR16458">
    <property type="entry name" value="GLYCINE N-METHYLTRANSFERASE"/>
    <property type="match status" value="1"/>
</dbReference>
<evidence type="ECO:0000313" key="13">
    <source>
        <dbReference type="EMBL" id="GFG37796.1"/>
    </source>
</evidence>
<keyword evidence="14" id="KW-1185">Reference proteome</keyword>
<dbReference type="CDD" id="cd02440">
    <property type="entry name" value="AdoMet_MTases"/>
    <property type="match status" value="1"/>
</dbReference>
<dbReference type="EC" id="2.1.1.20" evidence="3"/>
<reference evidence="14" key="1">
    <citation type="submission" date="2020-01" db="EMBL/GenBank/DDBJ databases">
        <title>Draft genome sequence of the Termite Coptotermes fromosanus.</title>
        <authorList>
            <person name="Itakura S."/>
            <person name="Yosikawa Y."/>
            <person name="Umezawa K."/>
        </authorList>
    </citation>
    <scope>NUCLEOTIDE SEQUENCE [LARGE SCALE GENOMIC DNA]</scope>
</reference>
<dbReference type="EMBL" id="BLKM01000725">
    <property type="protein sequence ID" value="GFG37796.1"/>
    <property type="molecule type" value="Genomic_DNA"/>
</dbReference>
<keyword evidence="8" id="KW-0808">Transferase</keyword>
<dbReference type="GO" id="GO:0006111">
    <property type="term" value="P:regulation of gluconeogenesis"/>
    <property type="evidence" value="ECO:0007669"/>
    <property type="project" value="TreeGrafter"/>
</dbReference>
<evidence type="ECO:0000313" key="14">
    <source>
        <dbReference type="Proteomes" id="UP000502823"/>
    </source>
</evidence>
<evidence type="ECO:0000256" key="4">
    <source>
        <dbReference type="ARBA" id="ARBA00019972"/>
    </source>
</evidence>
<name>A0A6L2PZ25_COPFO</name>
<dbReference type="InterPro" id="IPR014369">
    <property type="entry name" value="Gly/Sar_N_MeTrfase"/>
</dbReference>
<dbReference type="PROSITE" id="PS51600">
    <property type="entry name" value="SAM_GNMT"/>
    <property type="match status" value="1"/>
</dbReference>
<evidence type="ECO:0000256" key="10">
    <source>
        <dbReference type="ARBA" id="ARBA00022954"/>
    </source>
</evidence>
<dbReference type="PANTHER" id="PTHR16458:SF2">
    <property type="entry name" value="GLYCINE N-METHYLTRANSFERASE"/>
    <property type="match status" value="1"/>
</dbReference>
<dbReference type="SUPFAM" id="SSF53335">
    <property type="entry name" value="S-adenosyl-L-methionine-dependent methyltransferases"/>
    <property type="match status" value="1"/>
</dbReference>
<evidence type="ECO:0000256" key="8">
    <source>
        <dbReference type="ARBA" id="ARBA00022679"/>
    </source>
</evidence>
<evidence type="ECO:0000256" key="11">
    <source>
        <dbReference type="ARBA" id="ARBA00048261"/>
    </source>
</evidence>
<dbReference type="GO" id="GO:0046500">
    <property type="term" value="P:S-adenosylmethionine metabolic process"/>
    <property type="evidence" value="ECO:0007669"/>
    <property type="project" value="TreeGrafter"/>
</dbReference>
<dbReference type="OrthoDB" id="3647at2759"/>
<dbReference type="FunFam" id="3.40.50.150:FF:000113">
    <property type="entry name" value="Glycine N-methyltransferase"/>
    <property type="match status" value="1"/>
</dbReference>
<gene>
    <name evidence="13" type="ORF">Cfor_11614</name>
</gene>
<dbReference type="GO" id="GO:0006730">
    <property type="term" value="P:one-carbon metabolic process"/>
    <property type="evidence" value="ECO:0007669"/>
    <property type="project" value="TreeGrafter"/>
</dbReference>
<organism evidence="13 14">
    <name type="scientific">Coptotermes formosanus</name>
    <name type="common">Formosan subterranean termite</name>
    <dbReference type="NCBI Taxonomy" id="36987"/>
    <lineage>
        <taxon>Eukaryota</taxon>
        <taxon>Metazoa</taxon>
        <taxon>Ecdysozoa</taxon>
        <taxon>Arthropoda</taxon>
        <taxon>Hexapoda</taxon>
        <taxon>Insecta</taxon>
        <taxon>Pterygota</taxon>
        <taxon>Neoptera</taxon>
        <taxon>Polyneoptera</taxon>
        <taxon>Dictyoptera</taxon>
        <taxon>Blattodea</taxon>
        <taxon>Blattoidea</taxon>
        <taxon>Termitoidae</taxon>
        <taxon>Rhinotermitidae</taxon>
        <taxon>Coptotermes</taxon>
    </lineage>
</organism>
<keyword evidence="10" id="KW-0290">Folate-binding</keyword>
<feature type="domain" description="Methyltransferase" evidence="12">
    <location>
        <begin position="113"/>
        <end position="233"/>
    </location>
</feature>
<comment type="catalytic activity">
    <reaction evidence="11">
        <text>glycine + S-adenosyl-L-methionine = sarcosine + S-adenosyl-L-homocysteine + H(+)</text>
        <dbReference type="Rhea" id="RHEA:19937"/>
        <dbReference type="ChEBI" id="CHEBI:15378"/>
        <dbReference type="ChEBI" id="CHEBI:57305"/>
        <dbReference type="ChEBI" id="CHEBI:57433"/>
        <dbReference type="ChEBI" id="CHEBI:57856"/>
        <dbReference type="ChEBI" id="CHEBI:59789"/>
        <dbReference type="EC" id="2.1.1.20"/>
    </reaction>
    <physiologicalReaction direction="left-to-right" evidence="11">
        <dbReference type="Rhea" id="RHEA:19938"/>
    </physiologicalReaction>
</comment>
<dbReference type="GO" id="GO:0032259">
    <property type="term" value="P:methylation"/>
    <property type="evidence" value="ECO:0007669"/>
    <property type="project" value="UniProtKB-KW"/>
</dbReference>
<evidence type="ECO:0000256" key="6">
    <source>
        <dbReference type="ARBA" id="ARBA00022553"/>
    </source>
</evidence>
<dbReference type="GO" id="GO:0017174">
    <property type="term" value="F:glycine N-methyltransferase activity"/>
    <property type="evidence" value="ECO:0007669"/>
    <property type="project" value="UniProtKB-EC"/>
</dbReference>
<evidence type="ECO:0000256" key="2">
    <source>
        <dbReference type="ARBA" id="ARBA00011881"/>
    </source>
</evidence>
<accession>A0A6L2PZ25</accession>
<evidence type="ECO:0000256" key="1">
    <source>
        <dbReference type="ARBA" id="ARBA00004496"/>
    </source>
</evidence>
<dbReference type="GO" id="GO:1901052">
    <property type="term" value="P:sarcosine metabolic process"/>
    <property type="evidence" value="ECO:0007669"/>
    <property type="project" value="TreeGrafter"/>
</dbReference>
<evidence type="ECO:0000259" key="12">
    <source>
        <dbReference type="Pfam" id="PF13847"/>
    </source>
</evidence>
<keyword evidence="5" id="KW-0963">Cytoplasm</keyword>
<dbReference type="InterPro" id="IPR029063">
    <property type="entry name" value="SAM-dependent_MTases_sf"/>
</dbReference>
<dbReference type="GO" id="GO:0005542">
    <property type="term" value="F:folic acid binding"/>
    <property type="evidence" value="ECO:0007669"/>
    <property type="project" value="UniProtKB-KW"/>
</dbReference>
<dbReference type="GO" id="GO:0046498">
    <property type="term" value="P:S-adenosylhomocysteine metabolic process"/>
    <property type="evidence" value="ECO:0007669"/>
    <property type="project" value="TreeGrafter"/>
</dbReference>
<dbReference type="Proteomes" id="UP000502823">
    <property type="component" value="Unassembled WGS sequence"/>
</dbReference>
<keyword evidence="9" id="KW-0949">S-adenosyl-L-methionine</keyword>
<proteinExistence type="predicted"/>
<comment type="subcellular location">
    <subcellularLocation>
        <location evidence="1">Cytoplasm</location>
    </subcellularLocation>
</comment>
<dbReference type="InterPro" id="IPR025714">
    <property type="entry name" value="Methyltranfer_dom"/>
</dbReference>
<evidence type="ECO:0000256" key="5">
    <source>
        <dbReference type="ARBA" id="ARBA00022490"/>
    </source>
</evidence>
<dbReference type="AlphaFoldDB" id="A0A6L2PZ25"/>
<comment type="caution">
    <text evidence="13">The sequence shown here is derived from an EMBL/GenBank/DDBJ whole genome shotgun (WGS) entry which is preliminary data.</text>
</comment>
<comment type="subunit">
    <text evidence="2">Homotetramer.</text>
</comment>
<sequence length="354" mass="40257">MLGRYRHTQIYTQVHQDLNVQAWAFSLAPQICITAVQGMKITTNILQAESQVTMVDSVFHPRSLGTAPKGVQDQYADGKAARVWEVFIGDRNSRTQHYRQFLVGLLHSKGCRTVLDVACGTGIDSIMLLEEGFKVTSVDASDKMLKYALKTRWNRRKEEAFDAWVIEEANWLTLPDDIAEIFGGGFDAVICLGNSFSHMPDTTGDRQNQRLALKNFERCVKPGGLFLIDHRNYDHILDSGYTPSKCIYYNSQHNTDIRTSVLYVNGKPSIVIMDYMIDTISSDDKDLSQIVGKNGEESVSEFRLSYYPHKLAVFTEMLQEAFGSECKHTIYGDFKLLQEIDNPHFYIHVMEKLI</sequence>
<dbReference type="GO" id="GO:0051289">
    <property type="term" value="P:protein homotetramerization"/>
    <property type="evidence" value="ECO:0007669"/>
    <property type="project" value="TreeGrafter"/>
</dbReference>
<dbReference type="GO" id="GO:1904047">
    <property type="term" value="F:S-adenosyl-L-methionine binding"/>
    <property type="evidence" value="ECO:0007669"/>
    <property type="project" value="TreeGrafter"/>
</dbReference>
<dbReference type="FunCoup" id="A0A6L2PZ25">
    <property type="interactions" value="72"/>
</dbReference>